<organism evidence="1 2">
    <name type="scientific">Streptomyces kunmingensis</name>
    <dbReference type="NCBI Taxonomy" id="68225"/>
    <lineage>
        <taxon>Bacteria</taxon>
        <taxon>Bacillati</taxon>
        <taxon>Actinomycetota</taxon>
        <taxon>Actinomycetes</taxon>
        <taxon>Kitasatosporales</taxon>
        <taxon>Streptomycetaceae</taxon>
        <taxon>Streptomyces</taxon>
    </lineage>
</organism>
<dbReference type="RefSeq" id="WP_324766232.1">
    <property type="nucleotide sequence ID" value="NZ_BAAATS010000034.1"/>
</dbReference>
<name>A0ABU6C3P7_9ACTN</name>
<evidence type="ECO:0000313" key="2">
    <source>
        <dbReference type="Proteomes" id="UP001352223"/>
    </source>
</evidence>
<dbReference type="Proteomes" id="UP001352223">
    <property type="component" value="Unassembled WGS sequence"/>
</dbReference>
<protein>
    <submittedName>
        <fullName evidence="1">Uncharacterized protein</fullName>
    </submittedName>
</protein>
<comment type="caution">
    <text evidence="1">The sequence shown here is derived from an EMBL/GenBank/DDBJ whole genome shotgun (WGS) entry which is preliminary data.</text>
</comment>
<evidence type="ECO:0000313" key="1">
    <source>
        <dbReference type="EMBL" id="MEB3959247.1"/>
    </source>
</evidence>
<gene>
    <name evidence="1" type="ORF">OKJ48_03110</name>
</gene>
<reference evidence="1 2" key="1">
    <citation type="submission" date="2022-10" db="EMBL/GenBank/DDBJ databases">
        <authorList>
            <person name="Xie J."/>
            <person name="Shen N."/>
        </authorList>
    </citation>
    <scope>NUCLEOTIDE SEQUENCE [LARGE SCALE GENOMIC DNA]</scope>
    <source>
        <strain evidence="1 2">DSM 41681</strain>
    </source>
</reference>
<keyword evidence="2" id="KW-1185">Reference proteome</keyword>
<accession>A0ABU6C3P7</accession>
<sequence length="72" mass="7643">MGAWLYTPSGTGAAPAALHGHCRRVELWYSAELVQDLLTELGLLETSYAAATGAPHRLDASVSDVPRQLAHA</sequence>
<dbReference type="EMBL" id="JAOZYB010000010">
    <property type="protein sequence ID" value="MEB3959247.1"/>
    <property type="molecule type" value="Genomic_DNA"/>
</dbReference>
<proteinExistence type="predicted"/>